<feature type="transmembrane region" description="Helical" evidence="1">
    <location>
        <begin position="12"/>
        <end position="33"/>
    </location>
</feature>
<dbReference type="Proteomes" id="UP000060390">
    <property type="component" value="Chromosome"/>
</dbReference>
<sequence>MIGGGNNDMNDIAAMFQLAGAAIGAVGAILLFIEFFQVPSYVSYDTEFESYNLQISPADAQEYTWFGRLGALALALAFTLQTVAVFLG</sequence>
<keyword evidence="5" id="KW-1185">Reference proteome</keyword>
<dbReference type="KEGG" id="hsu:HLASF_1161"/>
<reference evidence="4" key="2">
    <citation type="submission" date="2015-05" db="EMBL/GenBank/DDBJ databases">
        <title>Complete genome sequence of Halanaeroarchaeum sulfurireducens type strain M27-SA2, a sulfate-reducer haloarchaeon from marine anoxic lake Medee.</title>
        <authorList>
            <person name="Messina E."/>
            <person name="Kublanov I.V."/>
            <person name="Toshchakov S."/>
            <person name="Arcadi E."/>
            <person name="La Spada G."/>
            <person name="La Cono V."/>
            <person name="Yakimov M.M."/>
        </authorList>
    </citation>
    <scope>NUCLEOTIDE SEQUENCE [LARGE SCALE GENOMIC DNA]</scope>
    <source>
        <strain evidence="4">M27-SA2</strain>
    </source>
</reference>
<evidence type="ECO:0000313" key="3">
    <source>
        <dbReference type="EMBL" id="ALG82043.1"/>
    </source>
</evidence>
<proteinExistence type="predicted"/>
<gene>
    <name evidence="3" type="ORF">HLASA_1149</name>
    <name evidence="2" type="ORF">HLASF_1161</name>
</gene>
<feature type="transmembrane region" description="Helical" evidence="1">
    <location>
        <begin position="65"/>
        <end position="87"/>
    </location>
</feature>
<accession>A0A0F7PEC7</accession>
<reference evidence="2 5" key="1">
    <citation type="journal article" date="2015" name="ISME J.">
        <title>Elemental sulfur and acetate can support life of a novel strictly anaerobic haloarchaeon.</title>
        <authorList>
            <person name="Sorokin D.Y."/>
            <person name="Kublanov I.V."/>
            <person name="Gavrilov S.N."/>
            <person name="Rojo D."/>
            <person name="Roman P."/>
            <person name="Golyshin P.N."/>
            <person name="Slepak V.Z."/>
            <person name="Smedile F."/>
            <person name="Ferrer M."/>
            <person name="Messina E."/>
            <person name="La Cono V."/>
            <person name="Yakimov M.M."/>
        </authorList>
    </citation>
    <scope>NUCLEOTIDE SEQUENCE [LARGE SCALE GENOMIC DNA]</scope>
    <source>
        <strain evidence="2 5">HSR2</strain>
    </source>
</reference>
<dbReference type="HOGENOM" id="CLU_2597556_0_0_2"/>
<keyword evidence="1" id="KW-0472">Membrane</keyword>
<evidence type="ECO:0000256" key="1">
    <source>
        <dbReference type="SAM" id="Phobius"/>
    </source>
</evidence>
<organism evidence="2 5">
    <name type="scientific">Halanaeroarchaeum sulfurireducens</name>
    <dbReference type="NCBI Taxonomy" id="1604004"/>
    <lineage>
        <taxon>Archaea</taxon>
        <taxon>Methanobacteriati</taxon>
        <taxon>Methanobacteriota</taxon>
        <taxon>Stenosarchaea group</taxon>
        <taxon>Halobacteria</taxon>
        <taxon>Halobacteriales</taxon>
        <taxon>Halobacteriaceae</taxon>
        <taxon>Halanaeroarchaeum</taxon>
    </lineage>
</organism>
<dbReference type="EMBL" id="CP011564">
    <property type="protein sequence ID" value="ALG82043.1"/>
    <property type="molecule type" value="Genomic_DNA"/>
</dbReference>
<reference evidence="3 4" key="3">
    <citation type="journal article" date="2016" name="Stand. Genomic Sci.">
        <title>Complete genome sequence of 'Halanaeroarchaeum sulfurireducens' M27-SA2, a sulfur-reducing and acetate-oxidizing haloarchaeon from the deep-sea hypersaline anoxic lake Medee.</title>
        <authorList>
            <person name="Messina E."/>
            <person name="Sorokin D.Y."/>
            <person name="Kublanov I.V."/>
            <person name="Toshchakov S."/>
            <person name="Lopatina A."/>
            <person name="Arcadi E."/>
            <person name="Smedile F."/>
            <person name="La Spada G."/>
            <person name="La Cono V."/>
            <person name="Yakimov M.M."/>
        </authorList>
    </citation>
    <scope>NUCLEOTIDE SEQUENCE [LARGE SCALE GENOMIC DNA]</scope>
    <source>
        <strain evidence="3 4">M27-SA2</strain>
    </source>
</reference>
<keyword evidence="1" id="KW-1133">Transmembrane helix</keyword>
<keyword evidence="1" id="KW-0812">Transmembrane</keyword>
<evidence type="ECO:0000313" key="4">
    <source>
        <dbReference type="Proteomes" id="UP000060390"/>
    </source>
</evidence>
<dbReference type="Proteomes" id="UP000069906">
    <property type="component" value="Chromosome"/>
</dbReference>
<evidence type="ECO:0000313" key="5">
    <source>
        <dbReference type="Proteomes" id="UP000069906"/>
    </source>
</evidence>
<protein>
    <submittedName>
        <fullName evidence="2">Uncharacterized protein</fullName>
    </submittedName>
</protein>
<evidence type="ECO:0000313" key="2">
    <source>
        <dbReference type="EMBL" id="AKH97648.1"/>
    </source>
</evidence>
<name>A0A0F7PEC7_9EURY</name>
<dbReference type="AlphaFoldDB" id="A0A0F7PEC7"/>
<dbReference type="EMBL" id="CP008874">
    <property type="protein sequence ID" value="AKH97648.1"/>
    <property type="molecule type" value="Genomic_DNA"/>
</dbReference>
<dbReference type="KEGG" id="hsf:HLASA_1149"/>